<feature type="region of interest" description="Disordered" evidence="1">
    <location>
        <begin position="42"/>
        <end position="63"/>
    </location>
</feature>
<sequence length="146" mass="16317">MACGMSTKESIVLGVVMNTKGLVELIVLTSVRERKEPLKIGGSVRSHRLHGPRDGPAKRRSPGSSLWKFNGAVVKICMNKTHSSLTWKAHTYLWRSKYMMIITLVCMVDGATVQLQRQPRLESGFSSATSLSWELNSVQQQESDRN</sequence>
<organism evidence="2 3">
    <name type="scientific">Eragrostis curvula</name>
    <name type="common">weeping love grass</name>
    <dbReference type="NCBI Taxonomy" id="38414"/>
    <lineage>
        <taxon>Eukaryota</taxon>
        <taxon>Viridiplantae</taxon>
        <taxon>Streptophyta</taxon>
        <taxon>Embryophyta</taxon>
        <taxon>Tracheophyta</taxon>
        <taxon>Spermatophyta</taxon>
        <taxon>Magnoliopsida</taxon>
        <taxon>Liliopsida</taxon>
        <taxon>Poales</taxon>
        <taxon>Poaceae</taxon>
        <taxon>PACMAD clade</taxon>
        <taxon>Chloridoideae</taxon>
        <taxon>Eragrostideae</taxon>
        <taxon>Eragrostidinae</taxon>
        <taxon>Eragrostis</taxon>
    </lineage>
</organism>
<evidence type="ECO:0000256" key="1">
    <source>
        <dbReference type="SAM" id="MobiDB-lite"/>
    </source>
</evidence>
<dbReference type="EMBL" id="RWGY01000011">
    <property type="protein sequence ID" value="TVU31602.1"/>
    <property type="molecule type" value="Genomic_DNA"/>
</dbReference>
<evidence type="ECO:0000313" key="3">
    <source>
        <dbReference type="Proteomes" id="UP000324897"/>
    </source>
</evidence>
<proteinExistence type="predicted"/>
<accession>A0A5J9V5W8</accession>
<evidence type="ECO:0000313" key="2">
    <source>
        <dbReference type="EMBL" id="TVU31602.1"/>
    </source>
</evidence>
<reference evidence="2 3" key="1">
    <citation type="journal article" date="2019" name="Sci. Rep.">
        <title>A high-quality genome of Eragrostis curvula grass provides insights into Poaceae evolution and supports new strategies to enhance forage quality.</title>
        <authorList>
            <person name="Carballo J."/>
            <person name="Santos B.A.C.M."/>
            <person name="Zappacosta D."/>
            <person name="Garbus I."/>
            <person name="Selva J.P."/>
            <person name="Gallo C.A."/>
            <person name="Diaz A."/>
            <person name="Albertini E."/>
            <person name="Caccamo M."/>
            <person name="Echenique V."/>
        </authorList>
    </citation>
    <scope>NUCLEOTIDE SEQUENCE [LARGE SCALE GENOMIC DNA]</scope>
    <source>
        <strain evidence="3">cv. Victoria</strain>
        <tissue evidence="2">Leaf</tissue>
    </source>
</reference>
<dbReference type="Gramene" id="TVU31602">
    <property type="protein sequence ID" value="TVU31602"/>
    <property type="gene ID" value="EJB05_23297"/>
</dbReference>
<protein>
    <submittedName>
        <fullName evidence="2">Uncharacterized protein</fullName>
    </submittedName>
</protein>
<dbReference type="AlphaFoldDB" id="A0A5J9V5W8"/>
<dbReference type="Proteomes" id="UP000324897">
    <property type="component" value="Chromosome 1"/>
</dbReference>
<keyword evidence="3" id="KW-1185">Reference proteome</keyword>
<comment type="caution">
    <text evidence="2">The sequence shown here is derived from an EMBL/GenBank/DDBJ whole genome shotgun (WGS) entry which is preliminary data.</text>
</comment>
<gene>
    <name evidence="2" type="ORF">EJB05_23297</name>
</gene>
<name>A0A5J9V5W8_9POAL</name>